<evidence type="ECO:0000256" key="2">
    <source>
        <dbReference type="ARBA" id="ARBA00009864"/>
    </source>
</evidence>
<organism evidence="8 9">
    <name type="scientific">[Candida] anglica</name>
    <dbReference type="NCBI Taxonomy" id="148631"/>
    <lineage>
        <taxon>Eukaryota</taxon>
        <taxon>Fungi</taxon>
        <taxon>Dikarya</taxon>
        <taxon>Ascomycota</taxon>
        <taxon>Saccharomycotina</taxon>
        <taxon>Pichiomycetes</taxon>
        <taxon>Debaryomycetaceae</taxon>
        <taxon>Kurtzmaniella</taxon>
    </lineage>
</organism>
<evidence type="ECO:0000256" key="7">
    <source>
        <dbReference type="SAM" id="MobiDB-lite"/>
    </source>
</evidence>
<sequence length="267" mass="30813">MRIQTKAAGVLERTSHYLKAGSLREKPVWFNVVGSHPPNSDFTKKPKLLQNNLQSKDPQESLYTASANLETGHYKTRVNKQDRQHVHKTVTKIPKLEFLEDQLRDVFYHQHPWEFSRPKVLVEGNEANEYQKCDWSHMLQLEKPLDGESVVQRTLWLLKRDKSTTTLFEAYDKARFEFYRLRMEEEMSSTVAREEAQMLGTIFPTTNLSWGVEQEQKFADVWAKAAAEQTQIFEAKSSSGGRANGSMGGENVAEESKSVWEAQEEKK</sequence>
<reference evidence="8 9" key="1">
    <citation type="submission" date="2024-01" db="EMBL/GenBank/DDBJ databases">
        <authorList>
            <consortium name="Genoscope - CEA"/>
            <person name="William W."/>
        </authorList>
    </citation>
    <scope>NUCLEOTIDE SEQUENCE [LARGE SCALE GENOMIC DNA]</scope>
    <source>
        <strain evidence="8 9">29B2s-10</strain>
    </source>
</reference>
<evidence type="ECO:0000256" key="6">
    <source>
        <dbReference type="PIRNR" id="PIRNR029764"/>
    </source>
</evidence>
<proteinExistence type="inferred from homology"/>
<dbReference type="Pfam" id="PF13741">
    <property type="entry name" value="MRP-S25"/>
    <property type="match status" value="1"/>
</dbReference>
<gene>
    <name evidence="8" type="primary">RSM25</name>
    <name evidence="8" type="ORF">CAAN4_E14994</name>
</gene>
<feature type="region of interest" description="Disordered" evidence="7">
    <location>
        <begin position="234"/>
        <end position="267"/>
    </location>
</feature>
<dbReference type="PANTHER" id="PTHR37799:SF1">
    <property type="entry name" value="SMALL RIBOSOMAL SUBUNIT PROTEIN MS23"/>
    <property type="match status" value="1"/>
</dbReference>
<evidence type="ECO:0000256" key="5">
    <source>
        <dbReference type="ARBA" id="ARBA00023274"/>
    </source>
</evidence>
<comment type="subunit">
    <text evidence="6">Component of the mitochondrial small ribosomal subunit.</text>
</comment>
<name>A0ABP0EE36_9ASCO</name>
<dbReference type="PANTHER" id="PTHR37799">
    <property type="entry name" value="37S RIBOSOMAL PROTEIN S25, MITOCHONDRIAL"/>
    <property type="match status" value="1"/>
</dbReference>
<evidence type="ECO:0000256" key="3">
    <source>
        <dbReference type="ARBA" id="ARBA00022980"/>
    </source>
</evidence>
<dbReference type="InterPro" id="IPR016939">
    <property type="entry name" value="Ribosomal_mS23_fun"/>
</dbReference>
<dbReference type="EMBL" id="OZ004257">
    <property type="protein sequence ID" value="CAK7909459.1"/>
    <property type="molecule type" value="Genomic_DNA"/>
</dbReference>
<dbReference type="PIRSF" id="PIRSF029764">
    <property type="entry name" value="RSM25"/>
    <property type="match status" value="1"/>
</dbReference>
<evidence type="ECO:0000313" key="9">
    <source>
        <dbReference type="Proteomes" id="UP001497600"/>
    </source>
</evidence>
<keyword evidence="3 6" id="KW-0689">Ribosomal protein</keyword>
<dbReference type="Proteomes" id="UP001497600">
    <property type="component" value="Chromosome E"/>
</dbReference>
<protein>
    <recommendedName>
        <fullName evidence="6">37S ribosomal protein S25, mitochondrial</fullName>
    </recommendedName>
</protein>
<feature type="compositionally biased region" description="Basic and acidic residues" evidence="7">
    <location>
        <begin position="254"/>
        <end position="267"/>
    </location>
</feature>
<comment type="subcellular location">
    <subcellularLocation>
        <location evidence="1 6">Mitochondrion</location>
    </subcellularLocation>
</comment>
<keyword evidence="9" id="KW-1185">Reference proteome</keyword>
<keyword evidence="5 6" id="KW-0687">Ribonucleoprotein</keyword>
<accession>A0ABP0EE36</accession>
<evidence type="ECO:0000256" key="1">
    <source>
        <dbReference type="ARBA" id="ARBA00004173"/>
    </source>
</evidence>
<evidence type="ECO:0000313" key="8">
    <source>
        <dbReference type="EMBL" id="CAK7909459.1"/>
    </source>
</evidence>
<evidence type="ECO:0000256" key="4">
    <source>
        <dbReference type="ARBA" id="ARBA00023128"/>
    </source>
</evidence>
<dbReference type="GO" id="GO:0005840">
    <property type="term" value="C:ribosome"/>
    <property type="evidence" value="ECO:0007669"/>
    <property type="project" value="UniProtKB-KW"/>
</dbReference>
<comment type="similarity">
    <text evidence="2">Belongs to the mitochondrion-specific ribosomal protein mS23 family.</text>
</comment>
<keyword evidence="4 6" id="KW-0496">Mitochondrion</keyword>